<dbReference type="InterPro" id="IPR005624">
    <property type="entry name" value="PduO/GlcC-like"/>
</dbReference>
<name>A0A837CK95_9BRAD</name>
<reference evidence="1 2" key="1">
    <citation type="journal article" date="2014" name="BMC Genomics">
        <title>Comparative genomics of Bradyrhizobium japonicum CPAC 15 and Bradyrhizobium diazoefficiens CPAC 7: elite model strains for understanding symbiotic performance with soybean.</title>
        <authorList>
            <person name="Siqueira A.F."/>
            <person name="Ormeno-Orrillo E."/>
            <person name="Souza R.C."/>
            <person name="Rodrigues E.P."/>
            <person name="Almeida L.G."/>
            <person name="Barcellos F.G."/>
            <person name="Batista J.S."/>
            <person name="Nakatami A.S."/>
            <person name="Martinez-Romero E."/>
            <person name="Vasconcelos A.T."/>
            <person name="Hungria M."/>
        </authorList>
    </citation>
    <scope>NUCLEOTIDE SEQUENCE [LARGE SCALE GENOMIC DNA]</scope>
    <source>
        <strain evidence="1 2">SEMIA 5080</strain>
    </source>
</reference>
<dbReference type="Pfam" id="PF03928">
    <property type="entry name" value="HbpS-like"/>
    <property type="match status" value="1"/>
</dbReference>
<proteinExistence type="predicted"/>
<dbReference type="Proteomes" id="UP000024900">
    <property type="component" value="Unassembled WGS sequence"/>
</dbReference>
<dbReference type="PANTHER" id="PTHR34309">
    <property type="entry name" value="SLR1406 PROTEIN"/>
    <property type="match status" value="1"/>
</dbReference>
<sequence length="164" mass="16758">MTKPDACVANVPLAALTPLYGAPITLDEAALVADAARAEAQRHGWPMVIAITDSGGHLVLLYRLDQAQHGSVLVAQQKAKTAVDFRRPTGAFESALADGGLHWRLLGMTNLTPLEGGLPILRDGRVIGAIGVSGMQSTQDAQVAAAGLAAASPISPVSSSATAT</sequence>
<dbReference type="AlphaFoldDB" id="A0A837CK95"/>
<evidence type="ECO:0000313" key="1">
    <source>
        <dbReference type="EMBL" id="KGJ69730.1"/>
    </source>
</evidence>
<evidence type="ECO:0008006" key="3">
    <source>
        <dbReference type="Google" id="ProtNLM"/>
    </source>
</evidence>
<dbReference type="InterPro" id="IPR038084">
    <property type="entry name" value="PduO/GlcC-like_sf"/>
</dbReference>
<dbReference type="SUPFAM" id="SSF143744">
    <property type="entry name" value="GlcG-like"/>
    <property type="match status" value="1"/>
</dbReference>
<accession>A0A837CK95</accession>
<dbReference type="EMBL" id="ADOU02000004">
    <property type="protein sequence ID" value="KGJ69730.1"/>
    <property type="molecule type" value="Genomic_DNA"/>
</dbReference>
<protein>
    <recommendedName>
        <fullName evidence="3">Heme-binding protein</fullName>
    </recommendedName>
</protein>
<comment type="caution">
    <text evidence="1">The sequence shown here is derived from an EMBL/GenBank/DDBJ whole genome shotgun (WGS) entry which is preliminary data.</text>
</comment>
<dbReference type="PANTHER" id="PTHR34309:SF1">
    <property type="entry name" value="PROTEIN GLCG"/>
    <property type="match status" value="1"/>
</dbReference>
<organism evidence="1 2">
    <name type="scientific">Bradyrhizobium diazoefficiens SEMIA 5080</name>
    <dbReference type="NCBI Taxonomy" id="754504"/>
    <lineage>
        <taxon>Bacteria</taxon>
        <taxon>Pseudomonadati</taxon>
        <taxon>Pseudomonadota</taxon>
        <taxon>Alphaproteobacteria</taxon>
        <taxon>Hyphomicrobiales</taxon>
        <taxon>Nitrobacteraceae</taxon>
        <taxon>Bradyrhizobium</taxon>
    </lineage>
</organism>
<dbReference type="InterPro" id="IPR052517">
    <property type="entry name" value="GlcG_carb_metab_protein"/>
</dbReference>
<dbReference type="Gene3D" id="3.30.450.150">
    <property type="entry name" value="Haem-degrading domain"/>
    <property type="match status" value="1"/>
</dbReference>
<gene>
    <name evidence="1" type="ORF">BJA5080_04507</name>
</gene>
<evidence type="ECO:0000313" key="2">
    <source>
        <dbReference type="Proteomes" id="UP000024900"/>
    </source>
</evidence>